<dbReference type="Proteomes" id="UP001044222">
    <property type="component" value="Chromosome 14"/>
</dbReference>
<accession>A0A9D3RMN5</accession>
<dbReference type="InterPro" id="IPR013548">
    <property type="entry name" value="Plexin_cytoplasmic_RasGAP_dom"/>
</dbReference>
<dbReference type="EMBL" id="JAFIRN010000014">
    <property type="protein sequence ID" value="KAG5836098.1"/>
    <property type="molecule type" value="Genomic_DNA"/>
</dbReference>
<proteinExistence type="predicted"/>
<keyword evidence="3" id="KW-1185">Reference proteome</keyword>
<dbReference type="AlphaFoldDB" id="A0A9D3RMN5"/>
<feature type="domain" description="Plexin cytoplasmic RasGAP" evidence="1">
    <location>
        <begin position="1"/>
        <end position="149"/>
    </location>
</feature>
<dbReference type="Gene3D" id="1.10.506.10">
    <property type="entry name" value="GTPase Activation - p120gap, domain 1"/>
    <property type="match status" value="1"/>
</dbReference>
<gene>
    <name evidence="2" type="ORF">ANANG_G00250980</name>
</gene>
<reference evidence="2" key="1">
    <citation type="submission" date="2021-01" db="EMBL/GenBank/DDBJ databases">
        <title>A chromosome-scale assembly of European eel, Anguilla anguilla.</title>
        <authorList>
            <person name="Henkel C."/>
            <person name="Jong-Raadsen S.A."/>
            <person name="Dufour S."/>
            <person name="Weltzien F.-A."/>
            <person name="Palstra A.P."/>
            <person name="Pelster B."/>
            <person name="Spaink H.P."/>
            <person name="Van Den Thillart G.E."/>
            <person name="Jansen H."/>
            <person name="Zahm M."/>
            <person name="Klopp C."/>
            <person name="Cedric C."/>
            <person name="Louis A."/>
            <person name="Berthelot C."/>
            <person name="Parey E."/>
            <person name="Roest Crollius H."/>
            <person name="Montfort J."/>
            <person name="Robinson-Rechavi M."/>
            <person name="Bucao C."/>
            <person name="Bouchez O."/>
            <person name="Gislard M."/>
            <person name="Lluch J."/>
            <person name="Milhes M."/>
            <person name="Lampietro C."/>
            <person name="Lopez Roques C."/>
            <person name="Donnadieu C."/>
            <person name="Braasch I."/>
            <person name="Desvignes T."/>
            <person name="Postlethwait J."/>
            <person name="Bobe J."/>
            <person name="Guiguen Y."/>
            <person name="Dirks R."/>
        </authorList>
    </citation>
    <scope>NUCLEOTIDE SEQUENCE</scope>
    <source>
        <strain evidence="2">Tag_6206</strain>
        <tissue evidence="2">Liver</tissue>
    </source>
</reference>
<dbReference type="InterPro" id="IPR008936">
    <property type="entry name" value="Rho_GTPase_activation_prot"/>
</dbReference>
<evidence type="ECO:0000259" key="1">
    <source>
        <dbReference type="Pfam" id="PF08337"/>
    </source>
</evidence>
<dbReference type="GO" id="GO:0017154">
    <property type="term" value="F:semaphorin receptor activity"/>
    <property type="evidence" value="ECO:0007669"/>
    <property type="project" value="InterPro"/>
</dbReference>
<protein>
    <recommendedName>
        <fullName evidence="1">Plexin cytoplasmic RasGAP domain-containing protein</fullName>
    </recommendedName>
</protein>
<sequence length="179" mass="20868">MFDFLDEQADKHQITDADVRHTWKSNCLPLRFWVNVIKNPQFVFDIHKNSITDACLSVVAQTFMDSCSTSEHKLGKDSPSNKLLYAKDIPNYKNWVERYYSDISRMPAISDQDMSAYLAEQSRLHLSQFNSMSALHEIYSYITKYKDEILSALEKDDQARRQRLRCKLEQVIDTMALAS</sequence>
<dbReference type="GO" id="GO:0002116">
    <property type="term" value="C:semaphorin receptor complex"/>
    <property type="evidence" value="ECO:0007669"/>
    <property type="project" value="TreeGrafter"/>
</dbReference>
<organism evidence="2 3">
    <name type="scientific">Anguilla anguilla</name>
    <name type="common">European freshwater eel</name>
    <name type="synonym">Muraena anguilla</name>
    <dbReference type="NCBI Taxonomy" id="7936"/>
    <lineage>
        <taxon>Eukaryota</taxon>
        <taxon>Metazoa</taxon>
        <taxon>Chordata</taxon>
        <taxon>Craniata</taxon>
        <taxon>Vertebrata</taxon>
        <taxon>Euteleostomi</taxon>
        <taxon>Actinopterygii</taxon>
        <taxon>Neopterygii</taxon>
        <taxon>Teleostei</taxon>
        <taxon>Anguilliformes</taxon>
        <taxon>Anguillidae</taxon>
        <taxon>Anguilla</taxon>
    </lineage>
</organism>
<dbReference type="InterPro" id="IPR031148">
    <property type="entry name" value="Plexin"/>
</dbReference>
<dbReference type="FunFam" id="1.10.506.10:FF:000005">
    <property type="entry name" value="Plexin A1"/>
    <property type="match status" value="1"/>
</dbReference>
<name>A0A9D3RMN5_ANGAN</name>
<dbReference type="Pfam" id="PF08337">
    <property type="entry name" value="Plexin_cytopl"/>
    <property type="match status" value="1"/>
</dbReference>
<dbReference type="GO" id="GO:0005886">
    <property type="term" value="C:plasma membrane"/>
    <property type="evidence" value="ECO:0007669"/>
    <property type="project" value="TreeGrafter"/>
</dbReference>
<dbReference type="PANTHER" id="PTHR22625">
    <property type="entry name" value="PLEXIN"/>
    <property type="match status" value="1"/>
</dbReference>
<dbReference type="SUPFAM" id="SSF48350">
    <property type="entry name" value="GTPase activation domain, GAP"/>
    <property type="match status" value="1"/>
</dbReference>
<evidence type="ECO:0000313" key="2">
    <source>
        <dbReference type="EMBL" id="KAG5836098.1"/>
    </source>
</evidence>
<dbReference type="PANTHER" id="PTHR22625:SF35">
    <property type="entry name" value="PLEXIN-A1"/>
    <property type="match status" value="1"/>
</dbReference>
<comment type="caution">
    <text evidence="2">The sequence shown here is derived from an EMBL/GenBank/DDBJ whole genome shotgun (WGS) entry which is preliminary data.</text>
</comment>
<evidence type="ECO:0000313" key="3">
    <source>
        <dbReference type="Proteomes" id="UP001044222"/>
    </source>
</evidence>
<dbReference type="GO" id="GO:0030334">
    <property type="term" value="P:regulation of cell migration"/>
    <property type="evidence" value="ECO:0007669"/>
    <property type="project" value="TreeGrafter"/>
</dbReference>